<evidence type="ECO:0000313" key="10">
    <source>
        <dbReference type="Proteomes" id="UP000675664"/>
    </source>
</evidence>
<evidence type="ECO:0000256" key="2">
    <source>
        <dbReference type="ARBA" id="ARBA00008335"/>
    </source>
</evidence>
<accession>A0A8J7W1H9</accession>
<name>A0A8J7W1H9_9FIRM</name>
<feature type="transmembrane region" description="Helical" evidence="7">
    <location>
        <begin position="338"/>
        <end position="357"/>
    </location>
</feature>
<evidence type="ECO:0000256" key="3">
    <source>
        <dbReference type="ARBA" id="ARBA00022448"/>
    </source>
</evidence>
<evidence type="ECO:0000313" key="9">
    <source>
        <dbReference type="EMBL" id="MBR0599112.1"/>
    </source>
</evidence>
<keyword evidence="10" id="KW-1185">Reference proteome</keyword>
<dbReference type="AlphaFoldDB" id="A0A8J7W1H9"/>
<dbReference type="InterPro" id="IPR036259">
    <property type="entry name" value="MFS_trans_sf"/>
</dbReference>
<evidence type="ECO:0000256" key="4">
    <source>
        <dbReference type="ARBA" id="ARBA00022692"/>
    </source>
</evidence>
<feature type="transmembrane region" description="Helical" evidence="7">
    <location>
        <begin position="212"/>
        <end position="231"/>
    </location>
</feature>
<protein>
    <submittedName>
        <fullName evidence="9">MFS transporter</fullName>
    </submittedName>
</protein>
<dbReference type="InterPro" id="IPR011701">
    <property type="entry name" value="MFS"/>
</dbReference>
<feature type="transmembrane region" description="Helical" evidence="7">
    <location>
        <begin position="280"/>
        <end position="297"/>
    </location>
</feature>
<reference evidence="9" key="1">
    <citation type="submission" date="2021-04" db="EMBL/GenBank/DDBJ databases">
        <title>Sinoanaerobacter chloroacetimidivorans sp. nov., an obligate anaerobic bacterium isolated from anaerobic sludge.</title>
        <authorList>
            <person name="Bao Y."/>
        </authorList>
    </citation>
    <scope>NUCLEOTIDE SEQUENCE</scope>
    <source>
        <strain evidence="9">BAD-6</strain>
    </source>
</reference>
<dbReference type="Pfam" id="PF07690">
    <property type="entry name" value="MFS_1"/>
    <property type="match status" value="1"/>
</dbReference>
<evidence type="ECO:0000256" key="5">
    <source>
        <dbReference type="ARBA" id="ARBA00022989"/>
    </source>
</evidence>
<dbReference type="InterPro" id="IPR051788">
    <property type="entry name" value="MFS_Transporter"/>
</dbReference>
<dbReference type="EMBL" id="JAGSND010000010">
    <property type="protein sequence ID" value="MBR0599112.1"/>
    <property type="molecule type" value="Genomic_DNA"/>
</dbReference>
<keyword evidence="6 7" id="KW-0472">Membrane</keyword>
<feature type="transmembrane region" description="Helical" evidence="7">
    <location>
        <begin position="12"/>
        <end position="35"/>
    </location>
</feature>
<dbReference type="PROSITE" id="PS50850">
    <property type="entry name" value="MFS"/>
    <property type="match status" value="1"/>
</dbReference>
<dbReference type="InterPro" id="IPR020846">
    <property type="entry name" value="MFS_dom"/>
</dbReference>
<sequence>MRLKIHTSTELLEPLSYLLSFFLGFEAGGFQFILLEIAQEFQLNNTAMGSFVSVESAAIMMGPLLFGGLGDRIGKKPVVIFFAFVFVIGCFIITNTLSLIVLFIGIFLVGFGYSLCQSATIAALADAYGKESAEPIHMSQCLFSIGAVLGPLVTHYTMGEWGFDWRIVFSIAGGGYFILLFPLFMTKFVNRSSRQYHPALGSGRKEPPWQSILCSPAFLCLFLSILIYVGMENGLAFFLDLMFTDELNASAQSSFSVSLFWLAMIPARFLAGIFCRHQQLFLLVGFGGAAIFLYLLTTATQPIQALACCFLLGLFYGPIWPSITCLATNEFPNHSGRVAGIMLAGSGFGGAASPVLMGRLADIADIRTSYGVLSVMASFGMIIMLLYTGRRILRHRS</sequence>
<dbReference type="Gene3D" id="1.20.1250.20">
    <property type="entry name" value="MFS general substrate transporter like domains"/>
    <property type="match status" value="2"/>
</dbReference>
<evidence type="ECO:0000256" key="1">
    <source>
        <dbReference type="ARBA" id="ARBA00004651"/>
    </source>
</evidence>
<feature type="transmembrane region" description="Helical" evidence="7">
    <location>
        <begin position="251"/>
        <end position="271"/>
    </location>
</feature>
<dbReference type="RefSeq" id="WP_227019244.1">
    <property type="nucleotide sequence ID" value="NZ_JAGSND010000010.1"/>
</dbReference>
<evidence type="ECO:0000259" key="8">
    <source>
        <dbReference type="PROSITE" id="PS50850"/>
    </source>
</evidence>
<feature type="transmembrane region" description="Helical" evidence="7">
    <location>
        <begin position="303"/>
        <end position="326"/>
    </location>
</feature>
<comment type="caution">
    <text evidence="9">The sequence shown here is derived from an EMBL/GenBank/DDBJ whole genome shotgun (WGS) entry which is preliminary data.</text>
</comment>
<organism evidence="9 10">
    <name type="scientific">Sinanaerobacter chloroacetimidivorans</name>
    <dbReference type="NCBI Taxonomy" id="2818044"/>
    <lineage>
        <taxon>Bacteria</taxon>
        <taxon>Bacillati</taxon>
        <taxon>Bacillota</taxon>
        <taxon>Clostridia</taxon>
        <taxon>Peptostreptococcales</taxon>
        <taxon>Anaerovoracaceae</taxon>
        <taxon>Sinanaerobacter</taxon>
    </lineage>
</organism>
<dbReference type="SUPFAM" id="SSF103473">
    <property type="entry name" value="MFS general substrate transporter"/>
    <property type="match status" value="1"/>
</dbReference>
<evidence type="ECO:0000256" key="7">
    <source>
        <dbReference type="SAM" id="Phobius"/>
    </source>
</evidence>
<evidence type="ECO:0000256" key="6">
    <source>
        <dbReference type="ARBA" id="ARBA00023136"/>
    </source>
</evidence>
<keyword evidence="3" id="KW-0813">Transport</keyword>
<proteinExistence type="inferred from homology"/>
<comment type="similarity">
    <text evidence="2">Belongs to the major facilitator superfamily.</text>
</comment>
<keyword evidence="5 7" id="KW-1133">Transmembrane helix</keyword>
<dbReference type="PANTHER" id="PTHR23514">
    <property type="entry name" value="BYPASS OF STOP CODON PROTEIN 6"/>
    <property type="match status" value="1"/>
</dbReference>
<comment type="subcellular location">
    <subcellularLocation>
        <location evidence="1">Cell membrane</location>
        <topology evidence="1">Multi-pass membrane protein</topology>
    </subcellularLocation>
</comment>
<dbReference type="Proteomes" id="UP000675664">
    <property type="component" value="Unassembled WGS sequence"/>
</dbReference>
<reference evidence="9" key="2">
    <citation type="submission" date="2021-04" db="EMBL/GenBank/DDBJ databases">
        <authorList>
            <person name="Liu J."/>
        </authorList>
    </citation>
    <scope>NUCLEOTIDE SEQUENCE</scope>
    <source>
        <strain evidence="9">BAD-6</strain>
    </source>
</reference>
<keyword evidence="4 7" id="KW-0812">Transmembrane</keyword>
<feature type="transmembrane region" description="Helical" evidence="7">
    <location>
        <begin position="47"/>
        <end position="66"/>
    </location>
</feature>
<feature type="transmembrane region" description="Helical" evidence="7">
    <location>
        <begin position="100"/>
        <end position="124"/>
    </location>
</feature>
<dbReference type="GO" id="GO:0005886">
    <property type="term" value="C:plasma membrane"/>
    <property type="evidence" value="ECO:0007669"/>
    <property type="project" value="UniProtKB-SubCell"/>
</dbReference>
<feature type="transmembrane region" description="Helical" evidence="7">
    <location>
        <begin position="78"/>
        <end position="94"/>
    </location>
</feature>
<dbReference type="GO" id="GO:0022857">
    <property type="term" value="F:transmembrane transporter activity"/>
    <property type="evidence" value="ECO:0007669"/>
    <property type="project" value="InterPro"/>
</dbReference>
<dbReference type="PANTHER" id="PTHR23514:SF3">
    <property type="entry name" value="BYPASS OF STOP CODON PROTEIN 6"/>
    <property type="match status" value="1"/>
</dbReference>
<feature type="transmembrane region" description="Helical" evidence="7">
    <location>
        <begin position="369"/>
        <end position="387"/>
    </location>
</feature>
<feature type="domain" description="Major facilitator superfamily (MFS) profile" evidence="8">
    <location>
        <begin position="12"/>
        <end position="392"/>
    </location>
</feature>
<gene>
    <name evidence="9" type="ORF">KCX82_14575</name>
</gene>
<feature type="transmembrane region" description="Helical" evidence="7">
    <location>
        <begin position="165"/>
        <end position="185"/>
    </location>
</feature>